<evidence type="ECO:0000256" key="2">
    <source>
        <dbReference type="ARBA" id="ARBA00022801"/>
    </source>
</evidence>
<proteinExistence type="predicted"/>
<dbReference type="InterPro" id="IPR029000">
    <property type="entry name" value="Cyclophilin-like_dom_sf"/>
</dbReference>
<gene>
    <name evidence="5" type="ORF">B2M26_00310</name>
</gene>
<keyword evidence="3" id="KW-0067">ATP-binding</keyword>
<keyword evidence="6" id="KW-1185">Reference proteome</keyword>
<feature type="domain" description="Carboxyltransferase" evidence="4">
    <location>
        <begin position="24"/>
        <end position="229"/>
    </location>
</feature>
<evidence type="ECO:0000313" key="5">
    <source>
        <dbReference type="EMBL" id="OPG17634.1"/>
    </source>
</evidence>
<name>A0A1V4EY02_9BACL</name>
<evidence type="ECO:0000313" key="6">
    <source>
        <dbReference type="Proteomes" id="UP000190229"/>
    </source>
</evidence>
<dbReference type="PANTHER" id="PTHR34698">
    <property type="entry name" value="5-OXOPROLINASE SUBUNIT B"/>
    <property type="match status" value="1"/>
</dbReference>
<sequence>MTMGRSHFSRQSARCRLARRLPEMRVTWFGDDATLVEGVSRDLRHALVLSVRPAWLREVVCVGEDAMLYLQASPRDREISADRAALHTVICAWLYAVGQGETAFISQKPKTHACTVRYGGEDTDLEEVARRVNLSVSDVIARHTSQTYIVDAAGFVPGFAYLEGLPDSLYLQRKAVPRVQVFPGAVAIAAGYTGIYPSASAGGWWILGTLVDPLPGALWQWDADPPARLGFGDRVVFRSVDA</sequence>
<comment type="caution">
    <text evidence="5">The sequence shown here is derived from an EMBL/GenBank/DDBJ whole genome shotgun (WGS) entry which is preliminary data.</text>
</comment>
<accession>A0A1V4EY02</accession>
<dbReference type="Gene3D" id="2.40.100.10">
    <property type="entry name" value="Cyclophilin-like"/>
    <property type="match status" value="1"/>
</dbReference>
<evidence type="ECO:0000256" key="3">
    <source>
        <dbReference type="ARBA" id="ARBA00022840"/>
    </source>
</evidence>
<keyword evidence="2" id="KW-0378">Hydrolase</keyword>
<evidence type="ECO:0000259" key="4">
    <source>
        <dbReference type="SMART" id="SM00796"/>
    </source>
</evidence>
<dbReference type="EMBL" id="MWPS01000001">
    <property type="protein sequence ID" value="OPG17634.1"/>
    <property type="molecule type" value="Genomic_DNA"/>
</dbReference>
<dbReference type="GO" id="GO:0016787">
    <property type="term" value="F:hydrolase activity"/>
    <property type="evidence" value="ECO:0007669"/>
    <property type="project" value="UniProtKB-KW"/>
</dbReference>
<reference evidence="5 6" key="1">
    <citation type="submission" date="2017-02" db="EMBL/GenBank/DDBJ databases">
        <title>Draft genome of Acidibacillus ferrooxidans Huett2.</title>
        <authorList>
            <person name="Schopf S."/>
        </authorList>
    </citation>
    <scope>NUCLEOTIDE SEQUENCE [LARGE SCALE GENOMIC DNA]</scope>
    <source>
        <strain evidence="5 6">Huett2</strain>
    </source>
</reference>
<dbReference type="GO" id="GO:0005524">
    <property type="term" value="F:ATP binding"/>
    <property type="evidence" value="ECO:0007669"/>
    <property type="project" value="UniProtKB-KW"/>
</dbReference>
<dbReference type="InterPro" id="IPR003833">
    <property type="entry name" value="CT_C_D"/>
</dbReference>
<protein>
    <recommendedName>
        <fullName evidence="4">Carboxyltransferase domain-containing protein</fullName>
    </recommendedName>
</protein>
<organism evidence="5 6">
    <name type="scientific">Ferroacidibacillus organovorans</name>
    <dbReference type="NCBI Taxonomy" id="1765683"/>
    <lineage>
        <taxon>Bacteria</taxon>
        <taxon>Bacillati</taxon>
        <taxon>Bacillota</taxon>
        <taxon>Bacilli</taxon>
        <taxon>Bacillales</taxon>
        <taxon>Alicyclobacillaceae</taxon>
        <taxon>Ferroacidibacillus</taxon>
    </lineage>
</organism>
<dbReference type="AlphaFoldDB" id="A0A1V4EY02"/>
<dbReference type="SUPFAM" id="SSF50891">
    <property type="entry name" value="Cyclophilin-like"/>
    <property type="match status" value="1"/>
</dbReference>
<dbReference type="Proteomes" id="UP000190229">
    <property type="component" value="Unassembled WGS sequence"/>
</dbReference>
<dbReference type="InterPro" id="IPR010016">
    <property type="entry name" value="PxpB"/>
</dbReference>
<dbReference type="PANTHER" id="PTHR34698:SF2">
    <property type="entry name" value="5-OXOPROLINASE SUBUNIT B"/>
    <property type="match status" value="1"/>
</dbReference>
<dbReference type="SMART" id="SM00796">
    <property type="entry name" value="AHS1"/>
    <property type="match status" value="1"/>
</dbReference>
<evidence type="ECO:0000256" key="1">
    <source>
        <dbReference type="ARBA" id="ARBA00022741"/>
    </source>
</evidence>
<keyword evidence="1" id="KW-0547">Nucleotide-binding</keyword>
<dbReference type="Pfam" id="PF02682">
    <property type="entry name" value="CT_C_D"/>
    <property type="match status" value="1"/>
</dbReference>